<feature type="binding site" evidence="8">
    <location>
        <position position="263"/>
    </location>
    <ligand>
        <name>L-glutamine</name>
        <dbReference type="ChEBI" id="CHEBI:58359"/>
    </ligand>
</feature>
<dbReference type="SUPFAM" id="SSF52317">
    <property type="entry name" value="Class I glutamine amidotransferase-like"/>
    <property type="match status" value="1"/>
</dbReference>
<evidence type="ECO:0000256" key="5">
    <source>
        <dbReference type="ARBA" id="ARBA00022840"/>
    </source>
</evidence>
<accession>A0A380RVB4</accession>
<feature type="active site" description="Nucleophile" evidence="8">
    <location>
        <position position="262"/>
    </location>
</feature>
<protein>
    <recommendedName>
        <fullName evidence="8">Carbamoyl phosphate synthase small chain</fullName>
        <ecNumber evidence="8">6.3.5.5</ecNumber>
    </recommendedName>
    <alternativeName>
        <fullName evidence="8">Carbamoyl phosphate synthetase glutamine chain</fullName>
    </alternativeName>
</protein>
<comment type="catalytic activity">
    <reaction evidence="8">
        <text>L-glutamine + H2O = L-glutamate + NH4(+)</text>
        <dbReference type="Rhea" id="RHEA:15889"/>
        <dbReference type="ChEBI" id="CHEBI:15377"/>
        <dbReference type="ChEBI" id="CHEBI:28938"/>
        <dbReference type="ChEBI" id="CHEBI:29985"/>
        <dbReference type="ChEBI" id="CHEBI:58359"/>
    </reaction>
</comment>
<dbReference type="InterPro" id="IPR036480">
    <property type="entry name" value="CarbP_synth_ssu_N_sf"/>
</dbReference>
<dbReference type="GO" id="GO:0006207">
    <property type="term" value="P:'de novo' pyrimidine nucleobase biosynthetic process"/>
    <property type="evidence" value="ECO:0007669"/>
    <property type="project" value="InterPro"/>
</dbReference>
<evidence type="ECO:0000256" key="3">
    <source>
        <dbReference type="ARBA" id="ARBA00022598"/>
    </source>
</evidence>
<dbReference type="PROSITE" id="PS51273">
    <property type="entry name" value="GATASE_TYPE_1"/>
    <property type="match status" value="1"/>
</dbReference>
<dbReference type="NCBIfam" id="TIGR01368">
    <property type="entry name" value="CPSaseIIsmall"/>
    <property type="match status" value="1"/>
</dbReference>
<keyword evidence="5 8" id="KW-0067">ATP-binding</keyword>
<comment type="catalytic activity">
    <reaction evidence="7 8">
        <text>hydrogencarbonate + L-glutamine + 2 ATP + H2O = carbamoyl phosphate + L-glutamate + 2 ADP + phosphate + 2 H(+)</text>
        <dbReference type="Rhea" id="RHEA:18633"/>
        <dbReference type="ChEBI" id="CHEBI:15377"/>
        <dbReference type="ChEBI" id="CHEBI:15378"/>
        <dbReference type="ChEBI" id="CHEBI:17544"/>
        <dbReference type="ChEBI" id="CHEBI:29985"/>
        <dbReference type="ChEBI" id="CHEBI:30616"/>
        <dbReference type="ChEBI" id="CHEBI:43474"/>
        <dbReference type="ChEBI" id="CHEBI:58228"/>
        <dbReference type="ChEBI" id="CHEBI:58359"/>
        <dbReference type="ChEBI" id="CHEBI:456216"/>
        <dbReference type="EC" id="6.3.5.5"/>
    </reaction>
</comment>
<feature type="active site" evidence="8">
    <location>
        <position position="348"/>
    </location>
</feature>
<dbReference type="NCBIfam" id="NF009475">
    <property type="entry name" value="PRK12838.1"/>
    <property type="match status" value="1"/>
</dbReference>
<dbReference type="EC" id="6.3.5.5" evidence="8"/>
<dbReference type="Gene3D" id="3.50.30.20">
    <property type="entry name" value="Carbamoyl-phosphate synthase small subunit, N-terminal domain"/>
    <property type="match status" value="1"/>
</dbReference>
<evidence type="ECO:0000256" key="6">
    <source>
        <dbReference type="ARBA" id="ARBA00022962"/>
    </source>
</evidence>
<organism evidence="10 11">
    <name type="scientific">Fibrobacter succinogenes</name>
    <name type="common">Bacteroides succinogenes</name>
    <dbReference type="NCBI Taxonomy" id="833"/>
    <lineage>
        <taxon>Bacteria</taxon>
        <taxon>Pseudomonadati</taxon>
        <taxon>Fibrobacterota</taxon>
        <taxon>Fibrobacteria</taxon>
        <taxon>Fibrobacterales</taxon>
        <taxon>Fibrobacteraceae</taxon>
        <taxon>Fibrobacter</taxon>
    </lineage>
</organism>
<dbReference type="InterPro" id="IPR029062">
    <property type="entry name" value="Class_I_gatase-like"/>
</dbReference>
<feature type="binding site" evidence="8">
    <location>
        <position position="266"/>
    </location>
    <ligand>
        <name>L-glutamine</name>
        <dbReference type="ChEBI" id="CHEBI:58359"/>
    </ligand>
</feature>
<comment type="pathway">
    <text evidence="1 8">Amino-acid biosynthesis; L-arginine biosynthesis; carbamoyl phosphate from bicarbonate: step 1/1.</text>
</comment>
<evidence type="ECO:0000313" key="10">
    <source>
        <dbReference type="EMBL" id="SUQ19354.1"/>
    </source>
</evidence>
<dbReference type="AlphaFoldDB" id="A0A380RVB4"/>
<dbReference type="CDD" id="cd01744">
    <property type="entry name" value="GATase1_CPSase"/>
    <property type="match status" value="1"/>
</dbReference>
<comment type="function">
    <text evidence="8">Small subunit of the glutamine-dependent carbamoyl phosphate synthetase (CPSase). CPSase catalyzes the formation of carbamoyl phosphate from the ammonia moiety of glutamine, carbonate, and phosphate donated by ATP, constituting the first step of 2 biosynthetic pathways, one leading to arginine and/or urea and the other to pyrimidine nucleotides. The small subunit (glutamine amidotransferase) binds and cleaves glutamine to supply the large subunit with the substrate ammonia.</text>
</comment>
<keyword evidence="8" id="KW-0665">Pyrimidine biosynthesis</keyword>
<evidence type="ECO:0000256" key="7">
    <source>
        <dbReference type="ARBA" id="ARBA00048816"/>
    </source>
</evidence>
<dbReference type="GO" id="GO:0004088">
    <property type="term" value="F:carbamoyl-phosphate synthase (glutamine-hydrolyzing) activity"/>
    <property type="evidence" value="ECO:0007669"/>
    <property type="project" value="UniProtKB-UniRule"/>
</dbReference>
<dbReference type="GO" id="GO:0004359">
    <property type="term" value="F:glutaminase activity"/>
    <property type="evidence" value="ECO:0007669"/>
    <property type="project" value="RHEA"/>
</dbReference>
<dbReference type="Pfam" id="PF00988">
    <property type="entry name" value="CPSase_sm_chain"/>
    <property type="match status" value="1"/>
</dbReference>
<keyword evidence="8" id="KW-0055">Arginine biosynthesis</keyword>
<name>A0A380RVB4_FIBSU</name>
<dbReference type="PANTHER" id="PTHR43418:SF7">
    <property type="entry name" value="CARBAMOYL-PHOSPHATE SYNTHASE SMALL CHAIN"/>
    <property type="match status" value="1"/>
</dbReference>
<evidence type="ECO:0000256" key="1">
    <source>
        <dbReference type="ARBA" id="ARBA00005077"/>
    </source>
</evidence>
<dbReference type="InterPro" id="IPR035686">
    <property type="entry name" value="CPSase_GATase1"/>
</dbReference>
<feature type="active site" evidence="8">
    <location>
        <position position="346"/>
    </location>
</feature>
<comment type="pathway">
    <text evidence="8">Pyrimidine metabolism; UMP biosynthesis via de novo pathway; (S)-dihydroorotate from bicarbonate: step 1/3.</text>
</comment>
<proteinExistence type="inferred from homology"/>
<dbReference type="Gene3D" id="3.40.50.880">
    <property type="match status" value="1"/>
</dbReference>
<dbReference type="GO" id="GO:0006526">
    <property type="term" value="P:L-arginine biosynthetic process"/>
    <property type="evidence" value="ECO:0007669"/>
    <property type="project" value="UniProtKB-UniRule"/>
</dbReference>
<keyword evidence="4 8" id="KW-0547">Nucleotide-binding</keyword>
<dbReference type="SMART" id="SM01097">
    <property type="entry name" value="CPSase_sm_chain"/>
    <property type="match status" value="1"/>
</dbReference>
<dbReference type="GO" id="GO:0005524">
    <property type="term" value="F:ATP binding"/>
    <property type="evidence" value="ECO:0007669"/>
    <property type="project" value="UniProtKB-UniRule"/>
</dbReference>
<dbReference type="InterPro" id="IPR002474">
    <property type="entry name" value="CarbamoylP_synth_ssu_N"/>
</dbReference>
<feature type="binding site" evidence="8">
    <location>
        <position position="307"/>
    </location>
    <ligand>
        <name>L-glutamine</name>
        <dbReference type="ChEBI" id="CHEBI:58359"/>
    </ligand>
</feature>
<keyword evidence="8" id="KW-0028">Amino-acid biosynthesis</keyword>
<dbReference type="GO" id="GO:0006541">
    <property type="term" value="P:glutamine metabolic process"/>
    <property type="evidence" value="ECO:0007669"/>
    <property type="project" value="InterPro"/>
</dbReference>
<dbReference type="Pfam" id="PF00117">
    <property type="entry name" value="GATase"/>
    <property type="match status" value="1"/>
</dbReference>
<evidence type="ECO:0000256" key="4">
    <source>
        <dbReference type="ARBA" id="ARBA00022741"/>
    </source>
</evidence>
<sequence length="376" mass="41539">MNEKFQWKAKRERKAFIALADGAVFHGYAFGEKKDTVGEAVFNTGMAGYKQILTDPSYAGQFVVFTTAEVGAYATNFEKSESRQVFLNGIVVNSLDWVSKELNEESLHDYMLAQKKAGIAGVDTRALTLHLRTHGAQKAYLHVEDTEMTEAEAIAKAKAWEGLDGQDYASKVSDPNGYEFNNEGKYHIVALDFGIKTNILRNLAAQDMRITVMPIGTSYEKIMEQKPDGVFLSNGPADPNSLPQVYNMVKQLLGKIPLMGICLGNQLLGLALGAKVSKLKFGHHGCNHPVKNLLTGAVEITSQNHNYAIDETSLPADVEVTHINLNDNTVEGIRHKKFPAFSVQYHPESAPGPNDSMYLFEEFKKMIEDFKGGKNA</sequence>
<feature type="region of interest" description="CPSase" evidence="8">
    <location>
        <begin position="1"/>
        <end position="186"/>
    </location>
</feature>
<feature type="binding site" evidence="8">
    <location>
        <position position="304"/>
    </location>
    <ligand>
        <name>L-glutamine</name>
        <dbReference type="ChEBI" id="CHEBI:58359"/>
    </ligand>
</feature>
<comment type="subunit">
    <text evidence="8">Composed of two chains; the small (or glutamine) chain promotes the hydrolysis of glutamine to ammonia, which is used by the large (or ammonia) chain to synthesize carbamoyl phosphate. Tetramer of heterodimers (alpha,beta)4.</text>
</comment>
<dbReference type="Proteomes" id="UP000255423">
    <property type="component" value="Unassembled WGS sequence"/>
</dbReference>
<keyword evidence="6 8" id="KW-0315">Glutamine amidotransferase</keyword>
<dbReference type="UniPathway" id="UPA00068">
    <property type="reaction ID" value="UER00171"/>
</dbReference>
<dbReference type="PANTHER" id="PTHR43418">
    <property type="entry name" value="MULTIFUNCTIONAL TRYPTOPHAN BIOSYNTHESIS PROTEIN-RELATED"/>
    <property type="match status" value="1"/>
</dbReference>
<feature type="binding site" evidence="8">
    <location>
        <position position="57"/>
    </location>
    <ligand>
        <name>L-glutamine</name>
        <dbReference type="ChEBI" id="CHEBI:58359"/>
    </ligand>
</feature>
<dbReference type="RefSeq" id="WP_072828597.1">
    <property type="nucleotide sequence ID" value="NZ_CACZHM010000033.1"/>
</dbReference>
<evidence type="ECO:0000256" key="2">
    <source>
        <dbReference type="ARBA" id="ARBA00007800"/>
    </source>
</evidence>
<dbReference type="SUPFAM" id="SSF52021">
    <property type="entry name" value="Carbamoyl phosphate synthetase, small subunit N-terminal domain"/>
    <property type="match status" value="1"/>
</dbReference>
<dbReference type="UniPathway" id="UPA00070">
    <property type="reaction ID" value="UER00115"/>
</dbReference>
<dbReference type="InterPro" id="IPR050472">
    <property type="entry name" value="Anth_synth/Amidotransfase"/>
</dbReference>
<feature type="binding site" evidence="8">
    <location>
        <position position="235"/>
    </location>
    <ligand>
        <name>L-glutamine</name>
        <dbReference type="ChEBI" id="CHEBI:58359"/>
    </ligand>
</feature>
<dbReference type="InterPro" id="IPR006274">
    <property type="entry name" value="CarbamoylP_synth_ssu"/>
</dbReference>
<reference evidence="10 11" key="1">
    <citation type="submission" date="2017-08" db="EMBL/GenBank/DDBJ databases">
        <authorList>
            <person name="de Groot N.N."/>
        </authorList>
    </citation>
    <scope>NUCLEOTIDE SEQUENCE [LARGE SCALE GENOMIC DNA]</scope>
    <source>
        <strain evidence="10 11">HM2</strain>
    </source>
</reference>
<dbReference type="PRINTS" id="PR00096">
    <property type="entry name" value="GATASE"/>
</dbReference>
<dbReference type="InterPro" id="IPR017926">
    <property type="entry name" value="GATASE"/>
</dbReference>
<dbReference type="PRINTS" id="PR00099">
    <property type="entry name" value="CPSGATASE"/>
</dbReference>
<dbReference type="HAMAP" id="MF_01209">
    <property type="entry name" value="CPSase_S_chain"/>
    <property type="match status" value="1"/>
</dbReference>
<gene>
    <name evidence="8" type="primary">carA</name>
    <name evidence="10" type="ORF">SAMN05661053_0585</name>
</gene>
<comment type="similarity">
    <text evidence="2 8">Belongs to the CarA family.</text>
</comment>
<evidence type="ECO:0000313" key="11">
    <source>
        <dbReference type="Proteomes" id="UP000255423"/>
    </source>
</evidence>
<dbReference type="PRINTS" id="PR00097">
    <property type="entry name" value="ANTSNTHASEII"/>
</dbReference>
<comment type="caution">
    <text evidence="8">Lacks conserved residue(s) required for the propagation of feature annotation.</text>
</comment>
<keyword evidence="3 8" id="KW-0436">Ligase</keyword>
<dbReference type="GO" id="GO:0044205">
    <property type="term" value="P:'de novo' UMP biosynthetic process"/>
    <property type="evidence" value="ECO:0007669"/>
    <property type="project" value="UniProtKB-UniRule"/>
</dbReference>
<dbReference type="EMBL" id="UHJL01000001">
    <property type="protein sequence ID" value="SUQ19354.1"/>
    <property type="molecule type" value="Genomic_DNA"/>
</dbReference>
<evidence type="ECO:0000256" key="8">
    <source>
        <dbReference type="HAMAP-Rule" id="MF_01209"/>
    </source>
</evidence>
<evidence type="ECO:0000259" key="9">
    <source>
        <dbReference type="SMART" id="SM01097"/>
    </source>
</evidence>
<feature type="domain" description="Carbamoyl-phosphate synthase small subunit N-terminal" evidence="9">
    <location>
        <begin position="13"/>
        <end position="142"/>
    </location>
</feature>